<evidence type="ECO:0000256" key="2">
    <source>
        <dbReference type="ARBA" id="ARBA00010682"/>
    </source>
</evidence>
<dbReference type="CDD" id="cd09137">
    <property type="entry name" value="PLDc_PGS1_euk_2"/>
    <property type="match status" value="1"/>
</dbReference>
<dbReference type="GO" id="GO:0005739">
    <property type="term" value="C:mitochondrion"/>
    <property type="evidence" value="ECO:0007669"/>
    <property type="project" value="UniProtKB-SubCell"/>
</dbReference>
<dbReference type="FunCoup" id="A0A5J5FBP6">
    <property type="interactions" value="440"/>
</dbReference>
<comment type="function">
    <text evidence="10">Functions in the biosynthesis of the anionic phospholipids phosphatidylglycerol and cardiolipin.</text>
</comment>
<sequence>MIITRFRPAIARLPTARRHVSAVCTKRCMASASTPPAPIAAARVPILGSITNELDKLAPRFEVEADRIQIIRNPADFYAGLKERILKAKRRVFLSTLYIGKTEDELIDTLRQALRAQPELKVSILSDALRGTRETPKASCASLLAPLVEEFGEDRVTVRMYHTPNFTGLKKKVVPNRLNEGWGLQHMKLYGIDDEIIMSGANLSTDYFTNRQDRYHVFSCPRLTDYYEKIHNTICSISYRVLPGPAEVGGYVMDWPESNLAPPPIEEPERYKEAAALLLNPLIQPPAKGNSPTEAKTVVYPVGQFTPVLKSDASTEYLALSKVLAALEQETAAGSRWCFTAGYFNIQPELKELLLKSRSMGTVVTAAPEANGFYGSKGISNMLPPAYTLLSRRFLEDVLKFGKEQNIELKEWKKGVYGQDPDAWTYHAKGVWVAMPKEENPSITLVGSSNYTKRSYSLDLEMNALVVTRDEDLKRRLGDEANWLQEKSQKVTIEDFMRTERRVSLKVRLALWLVGALGGQL</sequence>
<dbReference type="EC" id="2.7.8.5" evidence="10"/>
<reference evidence="12 13" key="1">
    <citation type="submission" date="2019-09" db="EMBL/GenBank/DDBJ databases">
        <title>Draft genome of the ectomycorrhizal ascomycete Sphaerosporella brunnea.</title>
        <authorList>
            <consortium name="DOE Joint Genome Institute"/>
            <person name="Benucci G.M."/>
            <person name="Marozzi G."/>
            <person name="Antonielli L."/>
            <person name="Sanchez S."/>
            <person name="Marco P."/>
            <person name="Wang X."/>
            <person name="Falini L.B."/>
            <person name="Barry K."/>
            <person name="Haridas S."/>
            <person name="Lipzen A."/>
            <person name="Labutti K."/>
            <person name="Grigoriev I.V."/>
            <person name="Murat C."/>
            <person name="Martin F."/>
            <person name="Albertini E."/>
            <person name="Donnini D."/>
            <person name="Bonito G."/>
        </authorList>
    </citation>
    <scope>NUCLEOTIDE SEQUENCE [LARGE SCALE GENOMIC DNA]</scope>
    <source>
        <strain evidence="12 13">Sb_GMNB300</strain>
    </source>
</reference>
<protein>
    <recommendedName>
        <fullName evidence="10">CDP-diacylglycerol--glycerol-3-phosphate 3-phosphatidyltransferase</fullName>
        <ecNumber evidence="10">2.7.8.5</ecNumber>
    </recommendedName>
</protein>
<comment type="similarity">
    <text evidence="2 10">Belongs to the CDP-alcohol phosphatidyltransferase class-II family.</text>
</comment>
<evidence type="ECO:0000256" key="6">
    <source>
        <dbReference type="ARBA" id="ARBA00023098"/>
    </source>
</evidence>
<keyword evidence="6 10" id="KW-0443">Lipid metabolism</keyword>
<evidence type="ECO:0000256" key="9">
    <source>
        <dbReference type="ARBA" id="ARBA00048586"/>
    </source>
</evidence>
<keyword evidence="10" id="KW-0067">ATP-binding</keyword>
<dbReference type="EMBL" id="VXIS01000001">
    <property type="protein sequence ID" value="KAA8915085.1"/>
    <property type="molecule type" value="Genomic_DNA"/>
</dbReference>
<keyword evidence="10" id="KW-0547">Nucleotide-binding</keyword>
<evidence type="ECO:0000256" key="3">
    <source>
        <dbReference type="ARBA" id="ARBA00022516"/>
    </source>
</evidence>
<dbReference type="GO" id="GO:0032049">
    <property type="term" value="P:cardiolipin biosynthetic process"/>
    <property type="evidence" value="ECO:0007669"/>
    <property type="project" value="InterPro"/>
</dbReference>
<evidence type="ECO:0000259" key="11">
    <source>
        <dbReference type="PROSITE" id="PS50035"/>
    </source>
</evidence>
<dbReference type="SMART" id="SM00155">
    <property type="entry name" value="PLDc"/>
    <property type="match status" value="2"/>
</dbReference>
<dbReference type="PANTHER" id="PTHR12586:SF1">
    <property type="entry name" value="CDP-DIACYLGLYCEROL--GLYCEROL-3-PHOSPHATE 3-PHOSPHATIDYLTRANSFERASE, MITOCHONDRIAL"/>
    <property type="match status" value="1"/>
</dbReference>
<keyword evidence="3 10" id="KW-0444">Lipid biosynthesis</keyword>
<evidence type="ECO:0000256" key="5">
    <source>
        <dbReference type="ARBA" id="ARBA00022737"/>
    </source>
</evidence>
<comment type="pathway">
    <text evidence="1 10">Phospholipid metabolism; phosphatidylglycerol biosynthesis; phosphatidylglycerol from CDP-diacylglycerol: step 1/2.</text>
</comment>
<evidence type="ECO:0000256" key="7">
    <source>
        <dbReference type="ARBA" id="ARBA00023209"/>
    </source>
</evidence>
<dbReference type="InterPro" id="IPR001736">
    <property type="entry name" value="PLipase_D/transphosphatidylase"/>
</dbReference>
<dbReference type="UniPathway" id="UPA00084">
    <property type="reaction ID" value="UER00503"/>
</dbReference>
<dbReference type="CDD" id="cd09135">
    <property type="entry name" value="PLDc_PGS1_euk_1"/>
    <property type="match status" value="1"/>
</dbReference>
<keyword evidence="7 10" id="KW-0594">Phospholipid biosynthesis</keyword>
<dbReference type="OrthoDB" id="10250191at2759"/>
<name>A0A5J5FBP6_9PEZI</name>
<keyword evidence="5" id="KW-0677">Repeat</keyword>
<gene>
    <name evidence="12" type="ORF">FN846DRAFT_924713</name>
</gene>
<keyword evidence="8 10" id="KW-1208">Phospholipid metabolism</keyword>
<dbReference type="PROSITE" id="PS50035">
    <property type="entry name" value="PLD"/>
    <property type="match status" value="1"/>
</dbReference>
<dbReference type="GO" id="GO:0005524">
    <property type="term" value="F:ATP binding"/>
    <property type="evidence" value="ECO:0007669"/>
    <property type="project" value="UniProtKB-KW"/>
</dbReference>
<dbReference type="GO" id="GO:0008444">
    <property type="term" value="F:CDP-diacylglycerol-glycerol-3-phosphate 3-phosphatidyltransferase activity"/>
    <property type="evidence" value="ECO:0007669"/>
    <property type="project" value="UniProtKB-EC"/>
</dbReference>
<dbReference type="SUPFAM" id="SSF56024">
    <property type="entry name" value="Phospholipase D/nuclease"/>
    <property type="match status" value="2"/>
</dbReference>
<accession>A0A5J5FBP6</accession>
<dbReference type="Gene3D" id="3.30.870.10">
    <property type="entry name" value="Endonuclease Chain A"/>
    <property type="match status" value="2"/>
</dbReference>
<dbReference type="Proteomes" id="UP000326924">
    <property type="component" value="Unassembled WGS sequence"/>
</dbReference>
<dbReference type="InterPro" id="IPR016270">
    <property type="entry name" value="PGS1"/>
</dbReference>
<comment type="subcellular location">
    <subcellularLocation>
        <location evidence="10">Mitochondrion</location>
    </subcellularLocation>
</comment>
<keyword evidence="10" id="KW-0496">Mitochondrion</keyword>
<evidence type="ECO:0000256" key="10">
    <source>
        <dbReference type="RuleBase" id="RU365024"/>
    </source>
</evidence>
<keyword evidence="4 10" id="KW-0808">Transferase</keyword>
<evidence type="ECO:0000313" key="12">
    <source>
        <dbReference type="EMBL" id="KAA8915085.1"/>
    </source>
</evidence>
<organism evidence="12 13">
    <name type="scientific">Sphaerosporella brunnea</name>
    <dbReference type="NCBI Taxonomy" id="1250544"/>
    <lineage>
        <taxon>Eukaryota</taxon>
        <taxon>Fungi</taxon>
        <taxon>Dikarya</taxon>
        <taxon>Ascomycota</taxon>
        <taxon>Pezizomycotina</taxon>
        <taxon>Pezizomycetes</taxon>
        <taxon>Pezizales</taxon>
        <taxon>Pyronemataceae</taxon>
        <taxon>Sphaerosporella</taxon>
    </lineage>
</organism>
<dbReference type="PIRSF" id="PIRSF000850">
    <property type="entry name" value="Phospholipase_D_PSS"/>
    <property type="match status" value="1"/>
</dbReference>
<evidence type="ECO:0000256" key="1">
    <source>
        <dbReference type="ARBA" id="ARBA00005042"/>
    </source>
</evidence>
<proteinExistence type="inferred from homology"/>
<comment type="catalytic activity">
    <reaction evidence="9 10">
        <text>a CDP-1,2-diacyl-sn-glycerol + sn-glycerol 3-phosphate = a 1,2-diacyl-sn-glycero-3-phospho-(1'-sn-glycero-3'-phosphate) + CMP + H(+)</text>
        <dbReference type="Rhea" id="RHEA:12593"/>
        <dbReference type="ChEBI" id="CHEBI:15378"/>
        <dbReference type="ChEBI" id="CHEBI:57597"/>
        <dbReference type="ChEBI" id="CHEBI:58332"/>
        <dbReference type="ChEBI" id="CHEBI:60110"/>
        <dbReference type="ChEBI" id="CHEBI:60377"/>
        <dbReference type="EC" id="2.7.8.5"/>
    </reaction>
</comment>
<comment type="caution">
    <text evidence="12">The sequence shown here is derived from an EMBL/GenBank/DDBJ whole genome shotgun (WGS) entry which is preliminary data.</text>
</comment>
<dbReference type="PANTHER" id="PTHR12586">
    <property type="entry name" value="CDP-DIACYLGLYCEROL--SERINE O-PHOSPHATIDYLTRANSFERASE"/>
    <property type="match status" value="1"/>
</dbReference>
<feature type="domain" description="PLD phosphodiesterase" evidence="11">
    <location>
        <begin position="181"/>
        <end position="207"/>
    </location>
</feature>
<dbReference type="AlphaFoldDB" id="A0A5J5FBP6"/>
<evidence type="ECO:0000256" key="8">
    <source>
        <dbReference type="ARBA" id="ARBA00023264"/>
    </source>
</evidence>
<keyword evidence="13" id="KW-1185">Reference proteome</keyword>
<dbReference type="InParanoid" id="A0A5J5FBP6"/>
<evidence type="ECO:0000256" key="4">
    <source>
        <dbReference type="ARBA" id="ARBA00022679"/>
    </source>
</evidence>
<evidence type="ECO:0000313" key="13">
    <source>
        <dbReference type="Proteomes" id="UP000326924"/>
    </source>
</evidence>